<organism evidence="2 3">
    <name type="scientific">Synaphobranchus kaupii</name>
    <name type="common">Kaup's arrowtooth eel</name>
    <dbReference type="NCBI Taxonomy" id="118154"/>
    <lineage>
        <taxon>Eukaryota</taxon>
        <taxon>Metazoa</taxon>
        <taxon>Chordata</taxon>
        <taxon>Craniata</taxon>
        <taxon>Vertebrata</taxon>
        <taxon>Euteleostomi</taxon>
        <taxon>Actinopterygii</taxon>
        <taxon>Neopterygii</taxon>
        <taxon>Teleostei</taxon>
        <taxon>Anguilliformes</taxon>
        <taxon>Synaphobranchidae</taxon>
        <taxon>Synaphobranchus</taxon>
    </lineage>
</organism>
<sequence length="88" mass="9427">MRLLPPAATSQADPPKQDEGDPPISSTLEPASFQPPSPQTAPPYVKIEAEWMNGGGEERARAAAFGEFAVRMRPPARRNGEAGFFTCA</sequence>
<dbReference type="Proteomes" id="UP001152622">
    <property type="component" value="Chromosome 3"/>
</dbReference>
<dbReference type="OrthoDB" id="8962183at2759"/>
<evidence type="ECO:0000313" key="2">
    <source>
        <dbReference type="EMBL" id="KAJ8371119.1"/>
    </source>
</evidence>
<comment type="caution">
    <text evidence="2">The sequence shown here is derived from an EMBL/GenBank/DDBJ whole genome shotgun (WGS) entry which is preliminary data.</text>
</comment>
<dbReference type="EMBL" id="JAINUF010000003">
    <property type="protein sequence ID" value="KAJ8371119.1"/>
    <property type="molecule type" value="Genomic_DNA"/>
</dbReference>
<proteinExistence type="predicted"/>
<reference evidence="2" key="1">
    <citation type="journal article" date="2023" name="Science">
        <title>Genome structures resolve the early diversification of teleost fishes.</title>
        <authorList>
            <person name="Parey E."/>
            <person name="Louis A."/>
            <person name="Montfort J."/>
            <person name="Bouchez O."/>
            <person name="Roques C."/>
            <person name="Iampietro C."/>
            <person name="Lluch J."/>
            <person name="Castinel A."/>
            <person name="Donnadieu C."/>
            <person name="Desvignes T."/>
            <person name="Floi Bucao C."/>
            <person name="Jouanno E."/>
            <person name="Wen M."/>
            <person name="Mejri S."/>
            <person name="Dirks R."/>
            <person name="Jansen H."/>
            <person name="Henkel C."/>
            <person name="Chen W.J."/>
            <person name="Zahm M."/>
            <person name="Cabau C."/>
            <person name="Klopp C."/>
            <person name="Thompson A.W."/>
            <person name="Robinson-Rechavi M."/>
            <person name="Braasch I."/>
            <person name="Lecointre G."/>
            <person name="Bobe J."/>
            <person name="Postlethwait J.H."/>
            <person name="Berthelot C."/>
            <person name="Roest Crollius H."/>
            <person name="Guiguen Y."/>
        </authorList>
    </citation>
    <scope>NUCLEOTIDE SEQUENCE</scope>
    <source>
        <strain evidence="2">WJC10195</strain>
    </source>
</reference>
<gene>
    <name evidence="2" type="ORF">SKAU_G00111470</name>
</gene>
<accession>A0A9Q1J848</accession>
<feature type="region of interest" description="Disordered" evidence="1">
    <location>
        <begin position="1"/>
        <end position="42"/>
    </location>
</feature>
<dbReference type="AlphaFoldDB" id="A0A9Q1J848"/>
<protein>
    <submittedName>
        <fullName evidence="2">Uncharacterized protein</fullName>
    </submittedName>
</protein>
<keyword evidence="3" id="KW-1185">Reference proteome</keyword>
<name>A0A9Q1J848_SYNKA</name>
<evidence type="ECO:0000313" key="3">
    <source>
        <dbReference type="Proteomes" id="UP001152622"/>
    </source>
</evidence>
<evidence type="ECO:0000256" key="1">
    <source>
        <dbReference type="SAM" id="MobiDB-lite"/>
    </source>
</evidence>